<dbReference type="SUPFAM" id="SSF46689">
    <property type="entry name" value="Homeodomain-like"/>
    <property type="match status" value="1"/>
</dbReference>
<dbReference type="AlphaFoldDB" id="A0A0K9YUZ0"/>
<evidence type="ECO:0000256" key="1">
    <source>
        <dbReference type="ARBA" id="ARBA00023015"/>
    </source>
</evidence>
<accession>A0A0K9YUZ0</accession>
<dbReference type="PANTHER" id="PTHR47506">
    <property type="entry name" value="TRANSCRIPTIONAL REGULATORY PROTEIN"/>
    <property type="match status" value="1"/>
</dbReference>
<dbReference type="RefSeq" id="WP_255323487.1">
    <property type="nucleotide sequence ID" value="NZ_BJON01000015.1"/>
</dbReference>
<gene>
    <name evidence="7" type="ORF">ADS79_11800</name>
    <name evidence="6" type="ORF">BRE01_41520</name>
</gene>
<proteinExistence type="predicted"/>
<dbReference type="Pfam" id="PF16925">
    <property type="entry name" value="TetR_C_13"/>
    <property type="match status" value="1"/>
</dbReference>
<dbReference type="PATRIC" id="fig|54915.3.peg.1323"/>
<comment type="caution">
    <text evidence="7">The sequence shown here is derived from an EMBL/GenBank/DDBJ whole genome shotgun (WGS) entry which is preliminary data.</text>
</comment>
<keyword evidence="2 4" id="KW-0238">DNA-binding</keyword>
<dbReference type="Gene3D" id="1.10.357.10">
    <property type="entry name" value="Tetracycline Repressor, domain 2"/>
    <property type="match status" value="1"/>
</dbReference>
<dbReference type="PROSITE" id="PS50977">
    <property type="entry name" value="HTH_TETR_2"/>
    <property type="match status" value="1"/>
</dbReference>
<keyword evidence="9" id="KW-1185">Reference proteome</keyword>
<keyword evidence="1" id="KW-0805">Transcription regulation</keyword>
<feature type="DNA-binding region" description="H-T-H motif" evidence="4">
    <location>
        <begin position="31"/>
        <end position="50"/>
    </location>
</feature>
<organism evidence="7 8">
    <name type="scientific">Brevibacillus reuszeri</name>
    <dbReference type="NCBI Taxonomy" id="54915"/>
    <lineage>
        <taxon>Bacteria</taxon>
        <taxon>Bacillati</taxon>
        <taxon>Bacillota</taxon>
        <taxon>Bacilli</taxon>
        <taxon>Bacillales</taxon>
        <taxon>Paenibacillaceae</taxon>
        <taxon>Brevibacillus</taxon>
    </lineage>
</organism>
<feature type="domain" description="HTH tetR-type" evidence="5">
    <location>
        <begin position="8"/>
        <end position="68"/>
    </location>
</feature>
<name>A0A0K9YUZ0_9BACL</name>
<dbReference type="SUPFAM" id="SSF48498">
    <property type="entry name" value="Tetracyclin repressor-like, C-terminal domain"/>
    <property type="match status" value="1"/>
</dbReference>
<dbReference type="GO" id="GO:0003677">
    <property type="term" value="F:DNA binding"/>
    <property type="evidence" value="ECO:0007669"/>
    <property type="project" value="UniProtKB-UniRule"/>
</dbReference>
<evidence type="ECO:0000256" key="4">
    <source>
        <dbReference type="PROSITE-ProRule" id="PRU00335"/>
    </source>
</evidence>
<dbReference type="PRINTS" id="PR00455">
    <property type="entry name" value="HTHTETR"/>
</dbReference>
<dbReference type="STRING" id="54915.ADS79_11800"/>
<dbReference type="PANTHER" id="PTHR47506:SF3">
    <property type="entry name" value="HTH-TYPE TRANSCRIPTIONAL REGULATOR LMRA"/>
    <property type="match status" value="1"/>
</dbReference>
<evidence type="ECO:0000313" key="7">
    <source>
        <dbReference type="EMBL" id="KNB72539.1"/>
    </source>
</evidence>
<evidence type="ECO:0000256" key="2">
    <source>
        <dbReference type="ARBA" id="ARBA00023125"/>
    </source>
</evidence>
<evidence type="ECO:0000313" key="9">
    <source>
        <dbReference type="Proteomes" id="UP000319578"/>
    </source>
</evidence>
<dbReference type="InterPro" id="IPR001647">
    <property type="entry name" value="HTH_TetR"/>
</dbReference>
<evidence type="ECO:0000259" key="5">
    <source>
        <dbReference type="PROSITE" id="PS50977"/>
    </source>
</evidence>
<dbReference type="EMBL" id="LGIQ01000007">
    <property type="protein sequence ID" value="KNB72539.1"/>
    <property type="molecule type" value="Genomic_DNA"/>
</dbReference>
<sequence length="199" mass="22603">MKNNQSRVSNKETVLQVAASLFLTRGYQLTSMDDIVTVSNVSKTNIYYHYKNKEELLIAIVDQLIDRYDRQISLVLSQDELSIPDRLDRMLRLFADHQEQQDILGGCPFLTLYTQTAHVSEEVAAKIKAFFDWQLIGVERLLEFGQQRGELSQNMPTAATAALIVTSVEGALFVAKACARPRLLEELRHGLVSMLMLKR</sequence>
<dbReference type="InterPro" id="IPR009057">
    <property type="entry name" value="Homeodomain-like_sf"/>
</dbReference>
<reference evidence="6 9" key="3">
    <citation type="submission" date="2019-06" db="EMBL/GenBank/DDBJ databases">
        <title>Whole genome shotgun sequence of Brevibacillus reuszeri NBRC 15719.</title>
        <authorList>
            <person name="Hosoyama A."/>
            <person name="Uohara A."/>
            <person name="Ohji S."/>
            <person name="Ichikawa N."/>
        </authorList>
    </citation>
    <scope>NUCLEOTIDE SEQUENCE [LARGE SCALE GENOMIC DNA]</scope>
    <source>
        <strain evidence="6 9">NBRC 15719</strain>
    </source>
</reference>
<dbReference type="Proteomes" id="UP000319578">
    <property type="component" value="Unassembled WGS sequence"/>
</dbReference>
<dbReference type="InterPro" id="IPR011075">
    <property type="entry name" value="TetR_C"/>
</dbReference>
<dbReference type="InterPro" id="IPR036271">
    <property type="entry name" value="Tet_transcr_reg_TetR-rel_C_sf"/>
</dbReference>
<dbReference type="Gene3D" id="1.10.10.60">
    <property type="entry name" value="Homeodomain-like"/>
    <property type="match status" value="1"/>
</dbReference>
<dbReference type="Pfam" id="PF00440">
    <property type="entry name" value="TetR_N"/>
    <property type="match status" value="1"/>
</dbReference>
<dbReference type="Proteomes" id="UP000036834">
    <property type="component" value="Unassembled WGS sequence"/>
</dbReference>
<dbReference type="EMBL" id="BJON01000015">
    <property type="protein sequence ID" value="GED70450.1"/>
    <property type="molecule type" value="Genomic_DNA"/>
</dbReference>
<evidence type="ECO:0000313" key="6">
    <source>
        <dbReference type="EMBL" id="GED70450.1"/>
    </source>
</evidence>
<keyword evidence="3" id="KW-0804">Transcription</keyword>
<evidence type="ECO:0000313" key="8">
    <source>
        <dbReference type="Proteomes" id="UP000036834"/>
    </source>
</evidence>
<reference evidence="8" key="1">
    <citation type="submission" date="2015-07" db="EMBL/GenBank/DDBJ databases">
        <title>Genome sequencing project for genomic taxonomy and phylogenomics of Bacillus-like bacteria.</title>
        <authorList>
            <person name="Liu B."/>
            <person name="Wang J."/>
            <person name="Zhu Y."/>
            <person name="Liu G."/>
            <person name="Chen Q."/>
            <person name="Chen Z."/>
            <person name="Lan J."/>
            <person name="Che J."/>
            <person name="Ge C."/>
            <person name="Shi H."/>
            <person name="Pan Z."/>
            <person name="Liu X."/>
        </authorList>
    </citation>
    <scope>NUCLEOTIDE SEQUENCE [LARGE SCALE GENOMIC DNA]</scope>
    <source>
        <strain evidence="8">DSM 9887</strain>
    </source>
</reference>
<protein>
    <submittedName>
        <fullName evidence="6">TetR family transcriptional regulator</fullName>
    </submittedName>
</protein>
<reference evidence="7" key="2">
    <citation type="submission" date="2015-07" db="EMBL/GenBank/DDBJ databases">
        <title>MeaNS - Measles Nucleotide Surveillance Program.</title>
        <authorList>
            <person name="Tran T."/>
            <person name="Druce J."/>
        </authorList>
    </citation>
    <scope>NUCLEOTIDE SEQUENCE</scope>
    <source>
        <strain evidence="7">DSM 9887</strain>
    </source>
</reference>
<evidence type="ECO:0000256" key="3">
    <source>
        <dbReference type="ARBA" id="ARBA00023163"/>
    </source>
</evidence>